<reference evidence="2" key="1">
    <citation type="submission" date="2013-09" db="EMBL/GenBank/DDBJ databases">
        <title>Corchorus olitorius genome sequencing.</title>
        <authorList>
            <person name="Alam M."/>
            <person name="Haque M.S."/>
            <person name="Islam M.S."/>
            <person name="Emdad E.M."/>
            <person name="Islam M.M."/>
            <person name="Ahmed B."/>
            <person name="Halim A."/>
            <person name="Hossen Q.M.M."/>
            <person name="Hossain M.Z."/>
            <person name="Ahmed R."/>
            <person name="Khan M.M."/>
            <person name="Islam R."/>
            <person name="Rashid M.M."/>
            <person name="Khan S.A."/>
            <person name="Rahman M.S."/>
            <person name="Alam M."/>
            <person name="Yahiya A.S."/>
            <person name="Khan M.S."/>
            <person name="Azam M.S."/>
            <person name="Haque T."/>
            <person name="Lashkar M.Z.H."/>
            <person name="Akhand A.I."/>
            <person name="Morshed G."/>
            <person name="Roy S."/>
            <person name="Uddin K.S."/>
            <person name="Rabeya T."/>
            <person name="Hossain A.S."/>
            <person name="Chowdhury A."/>
            <person name="Snigdha A.R."/>
            <person name="Mortoza M.S."/>
            <person name="Matin S.A."/>
            <person name="Hoque S.M.E."/>
            <person name="Islam M.K."/>
            <person name="Roy D.K."/>
            <person name="Haider R."/>
            <person name="Moosa M.M."/>
            <person name="Elias S.M."/>
            <person name="Hasan A.M."/>
            <person name="Jahan S."/>
            <person name="Shafiuddin M."/>
            <person name="Mahmood N."/>
            <person name="Shommy N.S."/>
        </authorList>
    </citation>
    <scope>NUCLEOTIDE SEQUENCE [LARGE SCALE GENOMIC DNA]</scope>
    <source>
        <strain evidence="2">cv. O-4</strain>
    </source>
</reference>
<organism evidence="1 2">
    <name type="scientific">Corchorus olitorius</name>
    <dbReference type="NCBI Taxonomy" id="93759"/>
    <lineage>
        <taxon>Eukaryota</taxon>
        <taxon>Viridiplantae</taxon>
        <taxon>Streptophyta</taxon>
        <taxon>Embryophyta</taxon>
        <taxon>Tracheophyta</taxon>
        <taxon>Spermatophyta</taxon>
        <taxon>Magnoliopsida</taxon>
        <taxon>eudicotyledons</taxon>
        <taxon>Gunneridae</taxon>
        <taxon>Pentapetalae</taxon>
        <taxon>rosids</taxon>
        <taxon>malvids</taxon>
        <taxon>Malvales</taxon>
        <taxon>Malvaceae</taxon>
        <taxon>Grewioideae</taxon>
        <taxon>Apeibeae</taxon>
        <taxon>Corchorus</taxon>
    </lineage>
</organism>
<gene>
    <name evidence="1" type="ORF">COLO4_11891</name>
</gene>
<proteinExistence type="predicted"/>
<keyword evidence="2" id="KW-1185">Reference proteome</keyword>
<evidence type="ECO:0000313" key="1">
    <source>
        <dbReference type="EMBL" id="OMP01418.1"/>
    </source>
</evidence>
<evidence type="ECO:0000313" key="2">
    <source>
        <dbReference type="Proteomes" id="UP000187203"/>
    </source>
</evidence>
<name>A0A1R3K355_9ROSI</name>
<comment type="caution">
    <text evidence="1">The sequence shown here is derived from an EMBL/GenBank/DDBJ whole genome shotgun (WGS) entry which is preliminary data.</text>
</comment>
<accession>A0A1R3K355</accession>
<sequence>MRKHYYGYLFLPTLLVNNPSLLNKAQMEIDQVVGNDIS</sequence>
<dbReference type="EMBL" id="AWUE01014775">
    <property type="protein sequence ID" value="OMP01418.1"/>
    <property type="molecule type" value="Genomic_DNA"/>
</dbReference>
<protein>
    <submittedName>
        <fullName evidence="1">Cytochrome P450</fullName>
    </submittedName>
</protein>
<dbReference type="Proteomes" id="UP000187203">
    <property type="component" value="Unassembled WGS sequence"/>
</dbReference>
<dbReference type="AlphaFoldDB" id="A0A1R3K355"/>